<dbReference type="InterPro" id="IPR051043">
    <property type="entry name" value="Sulfatase_Mod_Factor_Kinase"/>
</dbReference>
<comment type="caution">
    <text evidence="3">The sequence shown here is derived from an EMBL/GenBank/DDBJ whole genome shotgun (WGS) entry which is preliminary data.</text>
</comment>
<dbReference type="Proteomes" id="UP000295197">
    <property type="component" value="Unassembled WGS sequence"/>
</dbReference>
<reference evidence="3 4" key="1">
    <citation type="submission" date="2019-03" db="EMBL/GenBank/DDBJ databases">
        <title>Genomic Encyclopedia of Type Strains, Phase IV (KMG-IV): sequencing the most valuable type-strain genomes for metagenomic binning, comparative biology and taxonomic classification.</title>
        <authorList>
            <person name="Goeker M."/>
        </authorList>
    </citation>
    <scope>NUCLEOTIDE SEQUENCE [LARGE SCALE GENOMIC DNA]</scope>
    <source>
        <strain evidence="3 4">DSM 22362</strain>
    </source>
</reference>
<keyword evidence="4" id="KW-1185">Reference proteome</keyword>
<gene>
    <name evidence="3" type="ORF">EDC17_10428</name>
</gene>
<feature type="region of interest" description="Disordered" evidence="1">
    <location>
        <begin position="313"/>
        <end position="332"/>
    </location>
</feature>
<protein>
    <submittedName>
        <fullName evidence="3">Formylglycine-generating enzyme required for sulfatase activity</fullName>
    </submittedName>
</protein>
<proteinExistence type="predicted"/>
<dbReference type="SUPFAM" id="SSF56436">
    <property type="entry name" value="C-type lectin-like"/>
    <property type="match status" value="1"/>
</dbReference>
<feature type="domain" description="Sulfatase-modifying factor enzyme-like" evidence="2">
    <location>
        <begin position="85"/>
        <end position="377"/>
    </location>
</feature>
<organism evidence="3 4">
    <name type="scientific">Sphingobacterium alimentarium</name>
    <dbReference type="NCBI Taxonomy" id="797292"/>
    <lineage>
        <taxon>Bacteria</taxon>
        <taxon>Pseudomonadati</taxon>
        <taxon>Bacteroidota</taxon>
        <taxon>Sphingobacteriia</taxon>
        <taxon>Sphingobacteriales</taxon>
        <taxon>Sphingobacteriaceae</taxon>
        <taxon>Sphingobacterium</taxon>
    </lineage>
</organism>
<evidence type="ECO:0000313" key="4">
    <source>
        <dbReference type="Proteomes" id="UP000295197"/>
    </source>
</evidence>
<evidence type="ECO:0000259" key="2">
    <source>
        <dbReference type="Pfam" id="PF03781"/>
    </source>
</evidence>
<sequence length="379" mass="42823">MVNAINIKASDEYLEAFSYFREHSTSIVMRISYLAACTLFLSCQIAFQDSQHGVNKGDTCMMDNVPTRNVSPVSPEFYSGKDSVKMVFVQGRKFTIGTSYFEDAAPEREVEVSSFYMDEHEVTNAQFRRFVEETNYVTVAERPLNSKDFPGVDPNMLQAGSAVFVGDRQTQNLDNHLSWWEYMPGANWRHPEGPKSDLKGRENHPVVHIAYEDAEAYAKWAGKRLPTEAEWELAAKANTHKDEAFYWGNELKKDGKWMANTYQGAFPKSNAKLDGFSGTAPVKSFPANALGIYDMVGNVWEWCSDYYRSGYDQNDSNKNPKGPSDSHDPQEPRLVKRVQRGGSFLCVDNYCERYKAGGRGKGEINSPTNNVGFRCVKDV</sequence>
<dbReference type="Pfam" id="PF03781">
    <property type="entry name" value="FGE-sulfatase"/>
    <property type="match status" value="1"/>
</dbReference>
<accession>A0A4R3VV49</accession>
<dbReference type="InterPro" id="IPR005532">
    <property type="entry name" value="SUMF_dom"/>
</dbReference>
<dbReference type="InterPro" id="IPR016187">
    <property type="entry name" value="CTDL_fold"/>
</dbReference>
<dbReference type="Gene3D" id="3.90.1580.10">
    <property type="entry name" value="paralog of FGE (formylglycine-generating enzyme)"/>
    <property type="match status" value="1"/>
</dbReference>
<dbReference type="GO" id="GO:0120147">
    <property type="term" value="F:formylglycine-generating oxidase activity"/>
    <property type="evidence" value="ECO:0007669"/>
    <property type="project" value="TreeGrafter"/>
</dbReference>
<name>A0A4R3VV49_9SPHI</name>
<dbReference type="EMBL" id="SMBZ01000042">
    <property type="protein sequence ID" value="TCV09570.1"/>
    <property type="molecule type" value="Genomic_DNA"/>
</dbReference>
<dbReference type="InterPro" id="IPR042095">
    <property type="entry name" value="SUMF_sf"/>
</dbReference>
<dbReference type="AlphaFoldDB" id="A0A4R3VV49"/>
<evidence type="ECO:0000256" key="1">
    <source>
        <dbReference type="SAM" id="MobiDB-lite"/>
    </source>
</evidence>
<evidence type="ECO:0000313" key="3">
    <source>
        <dbReference type="EMBL" id="TCV09570.1"/>
    </source>
</evidence>
<dbReference type="PANTHER" id="PTHR23150">
    <property type="entry name" value="SULFATASE MODIFYING FACTOR 1, 2"/>
    <property type="match status" value="1"/>
</dbReference>
<dbReference type="PANTHER" id="PTHR23150:SF19">
    <property type="entry name" value="FORMYLGLYCINE-GENERATING ENZYME"/>
    <property type="match status" value="1"/>
</dbReference>